<comment type="caution">
    <text evidence="3">The sequence shown here is derived from an EMBL/GenBank/DDBJ whole genome shotgun (WGS) entry which is preliminary data.</text>
</comment>
<name>A0A3E4WPC2_9FIRM</name>
<accession>A0A3E4WPC2</accession>
<dbReference type="InterPro" id="IPR005537">
    <property type="entry name" value="RAMP_III_fam"/>
</dbReference>
<dbReference type="Pfam" id="PF03787">
    <property type="entry name" value="RAMPs"/>
    <property type="match status" value="1"/>
</dbReference>
<dbReference type="EMBL" id="QSTI01000038">
    <property type="protein sequence ID" value="RGM44009.1"/>
    <property type="molecule type" value="Genomic_DNA"/>
</dbReference>
<evidence type="ECO:0000259" key="2">
    <source>
        <dbReference type="Pfam" id="PF03787"/>
    </source>
</evidence>
<evidence type="ECO:0000313" key="4">
    <source>
        <dbReference type="Proteomes" id="UP000260717"/>
    </source>
</evidence>
<reference evidence="3 4" key="1">
    <citation type="submission" date="2018-08" db="EMBL/GenBank/DDBJ databases">
        <title>A genome reference for cultivated species of the human gut microbiota.</title>
        <authorList>
            <person name="Zou Y."/>
            <person name="Xue W."/>
            <person name="Luo G."/>
        </authorList>
    </citation>
    <scope>NUCLEOTIDE SEQUENCE [LARGE SCALE GENOMIC DNA]</scope>
    <source>
        <strain evidence="3 4">OM08-12AT</strain>
    </source>
</reference>
<proteinExistence type="predicted"/>
<evidence type="ECO:0000256" key="1">
    <source>
        <dbReference type="ARBA" id="ARBA00023118"/>
    </source>
</evidence>
<feature type="domain" description="CRISPR type III-associated protein" evidence="2">
    <location>
        <begin position="10"/>
        <end position="207"/>
    </location>
</feature>
<keyword evidence="1" id="KW-0051">Antiviral defense</keyword>
<dbReference type="AlphaFoldDB" id="A0A3E4WPC2"/>
<organism evidence="3 4">
    <name type="scientific">Agathobacter rectalis</name>
    <dbReference type="NCBI Taxonomy" id="39491"/>
    <lineage>
        <taxon>Bacteria</taxon>
        <taxon>Bacillati</taxon>
        <taxon>Bacillota</taxon>
        <taxon>Clostridia</taxon>
        <taxon>Lachnospirales</taxon>
        <taxon>Lachnospiraceae</taxon>
        <taxon>Agathobacter</taxon>
    </lineage>
</organism>
<dbReference type="Proteomes" id="UP000260717">
    <property type="component" value="Unassembled WGS sequence"/>
</dbReference>
<gene>
    <name evidence="3" type="ORF">DXC13_14730</name>
</gene>
<dbReference type="Gene3D" id="2.60.40.4350">
    <property type="match status" value="1"/>
</dbReference>
<protein>
    <recommendedName>
        <fullName evidence="2">CRISPR type III-associated protein domain-containing protein</fullName>
    </recommendedName>
</protein>
<dbReference type="GO" id="GO:0051607">
    <property type="term" value="P:defense response to virus"/>
    <property type="evidence" value="ECO:0007669"/>
    <property type="project" value="UniProtKB-KW"/>
</dbReference>
<evidence type="ECO:0000313" key="3">
    <source>
        <dbReference type="EMBL" id="RGM44009.1"/>
    </source>
</evidence>
<sequence length="718" mass="80754">MQELEIILNSDLCAGNGESAGNSIDSDVCIDDAGIPYIPSRRIKGCLKQAASDLKKMGYTLASDSNIIALFGDAYGNEGVFSICDAMIKDANGIRQYLNTEIKNSDNSDEIKDMAHASKIVNLFTSVRGQTMLNDGCKVDNSLRFTRVVNQYDPISLDKDKKLAFYAPIYFDFCDDDKRELRELFDACCKATRHIGHSRNRGLGNVSIKLCEDSAKQVNMLFTENDNKTDIDCSEADKLVKISYKVVLNSPLTLPGCDELNTSVPARSVIGCMAGYYLHSGSAEDEDFRKLFLDGTVSWSGLTPVIEGEISVPVPMMIVRLKNGGNKLINNLIEEKDDWKKKKPKTLDGSFTVQTQNGYKIAEPSIHTYYHYAINGTQQDGNNDENNTKMLYMQESIDAGAVYGGTIICPVNMKDKVLKCLYEARIQFGRSKSAQYATCSLYAKPEVEEYKNNIRHVKAGEKLYVVLQSDLALLDNGVYRTDSACIREAIGKKLNLSSDIAENSLDYCRYHVIGGFQSTWQLQKPQIPVVRAGSVYCFKVKEECDIPQTIRIGEFAQEGMGICGIMTVSDFEKVSSIEMSRIEQAHFTVDNNRIEQLLTRLKMEAIMEHMRSFALKIAEVEVTKNIPEARLRNMVSKANDYSDLNKMISKIKESDLSSEKKLSRKAEATKFVEIIKTEWNAQLKLYDLDHNLINQIEANWKEPLNIALHKYHYQKERG</sequence>
<dbReference type="RefSeq" id="WP_117715606.1">
    <property type="nucleotide sequence ID" value="NZ_QSTI01000038.1"/>
</dbReference>